<keyword evidence="3" id="KW-0017">Alkaloid metabolism</keyword>
<dbReference type="GO" id="GO:0016746">
    <property type="term" value="F:acyltransferase activity"/>
    <property type="evidence" value="ECO:0007669"/>
    <property type="project" value="UniProtKB-KW"/>
</dbReference>
<comment type="caution">
    <text evidence="6">The sequence shown here is derived from an EMBL/GenBank/DDBJ whole genome shotgun (WGS) entry which is preliminary data.</text>
</comment>
<dbReference type="PANTHER" id="PTHR31623:SF110">
    <property type="entry name" value="VINORINE SYNTHASE-LIKE"/>
    <property type="match status" value="1"/>
</dbReference>
<name>A0ABD3B2S7_9GENT</name>
<evidence type="ECO:0000256" key="4">
    <source>
        <dbReference type="ARBA" id="ARBA00022679"/>
    </source>
</evidence>
<dbReference type="Gene3D" id="3.30.559.10">
    <property type="entry name" value="Chloramphenicol acetyltransferase-like domain"/>
    <property type="match status" value="2"/>
</dbReference>
<gene>
    <name evidence="6" type="ORF">ACH5RR_001223</name>
</gene>
<comment type="subunit">
    <text evidence="2">Monomer.</text>
</comment>
<dbReference type="InterPro" id="IPR023213">
    <property type="entry name" value="CAT-like_dom_sf"/>
</dbReference>
<evidence type="ECO:0000256" key="2">
    <source>
        <dbReference type="ARBA" id="ARBA00011245"/>
    </source>
</evidence>
<proteinExistence type="inferred from homology"/>
<evidence type="ECO:0008006" key="8">
    <source>
        <dbReference type="Google" id="ProtNLM"/>
    </source>
</evidence>
<dbReference type="EMBL" id="JBJUIK010000001">
    <property type="protein sequence ID" value="KAL3537857.1"/>
    <property type="molecule type" value="Genomic_DNA"/>
</dbReference>
<protein>
    <recommendedName>
        <fullName evidence="8">Vinorine synthase</fullName>
    </recommendedName>
</protein>
<evidence type="ECO:0000313" key="6">
    <source>
        <dbReference type="EMBL" id="KAL3537857.1"/>
    </source>
</evidence>
<evidence type="ECO:0000256" key="1">
    <source>
        <dbReference type="ARBA" id="ARBA00009861"/>
    </source>
</evidence>
<dbReference type="GO" id="GO:0009820">
    <property type="term" value="P:alkaloid metabolic process"/>
    <property type="evidence" value="ECO:0007669"/>
    <property type="project" value="UniProtKB-KW"/>
</dbReference>
<dbReference type="Pfam" id="PF02458">
    <property type="entry name" value="Transferase"/>
    <property type="match status" value="1"/>
</dbReference>
<organism evidence="6 7">
    <name type="scientific">Cinchona calisaya</name>
    <dbReference type="NCBI Taxonomy" id="153742"/>
    <lineage>
        <taxon>Eukaryota</taxon>
        <taxon>Viridiplantae</taxon>
        <taxon>Streptophyta</taxon>
        <taxon>Embryophyta</taxon>
        <taxon>Tracheophyta</taxon>
        <taxon>Spermatophyta</taxon>
        <taxon>Magnoliopsida</taxon>
        <taxon>eudicotyledons</taxon>
        <taxon>Gunneridae</taxon>
        <taxon>Pentapetalae</taxon>
        <taxon>asterids</taxon>
        <taxon>lamiids</taxon>
        <taxon>Gentianales</taxon>
        <taxon>Rubiaceae</taxon>
        <taxon>Cinchonoideae</taxon>
        <taxon>Cinchoneae</taxon>
        <taxon>Cinchona</taxon>
    </lineage>
</organism>
<evidence type="ECO:0000256" key="3">
    <source>
        <dbReference type="ARBA" id="ARBA00022589"/>
    </source>
</evidence>
<keyword evidence="5" id="KW-0012">Acyltransferase</keyword>
<dbReference type="AlphaFoldDB" id="A0ABD3B2S7"/>
<sequence length="416" mass="46287">MDANLEIISKEMIKPSSFTPDHLANLKLSFLDEIAPPIYIPLIFFYQANQLDTCKHNAQISQLLKRSLSNVLVKFYPLAGKISSDQISIDCTDAGALYVEARVHSDLSEVTENPIMEEMQQYLPLQPNGRGSGVAEAKTILLAVQTNVFNCGGIALAVQMSHKIADGTSLVAFMNAWAASCRGDTGINVSSDFDFESLFPTRNMSKFGYEQTTGIIKEKIVTKRFVFDKKKLAKLKEDAISAPGSQVKDPTRVEAVSAFFWRHFIEASKSKMVAAVHAVNMRPRMNPALGDNTFGNMWTFTVAKPMAEGEKGHHNLVCELRNAIRSINSNYVKKIQSGDEYLKILKETAELASKGDVELCNFSSWCRFPVYEVDFSWGKPTWVCTTAFPFKNVVILMSTSCGEGIEAWVNMLEEDV</sequence>
<reference evidence="6 7" key="1">
    <citation type="submission" date="2024-11" db="EMBL/GenBank/DDBJ databases">
        <title>A near-complete genome assembly of Cinchona calisaya.</title>
        <authorList>
            <person name="Lian D.C."/>
            <person name="Zhao X.W."/>
            <person name="Wei L."/>
        </authorList>
    </citation>
    <scope>NUCLEOTIDE SEQUENCE [LARGE SCALE GENOMIC DNA]</scope>
    <source>
        <tissue evidence="6">Nenye</tissue>
    </source>
</reference>
<keyword evidence="7" id="KW-1185">Reference proteome</keyword>
<comment type="similarity">
    <text evidence="1">Belongs to the plant acyltransferase family.</text>
</comment>
<evidence type="ECO:0000313" key="7">
    <source>
        <dbReference type="Proteomes" id="UP001630127"/>
    </source>
</evidence>
<dbReference type="PANTHER" id="PTHR31623">
    <property type="entry name" value="F21J9.9"/>
    <property type="match status" value="1"/>
</dbReference>
<accession>A0ABD3B2S7</accession>
<evidence type="ECO:0000256" key="5">
    <source>
        <dbReference type="ARBA" id="ARBA00023315"/>
    </source>
</evidence>
<dbReference type="Proteomes" id="UP001630127">
    <property type="component" value="Unassembled WGS sequence"/>
</dbReference>
<keyword evidence="4" id="KW-0808">Transferase</keyword>